<name>E7RJC5_9BACL</name>
<reference evidence="3 4" key="1">
    <citation type="journal article" date="2011" name="J. Bacteriol.">
        <title>The Draft Genome of Planococcus donghaensis MPA1U2 Reveals Nonsporulation Pathways Controlled by a Conserved Spo0A Regulon.</title>
        <authorList>
            <person name="Pearson M.D."/>
            <person name="Noller H.F."/>
        </authorList>
    </citation>
    <scope>NUCLEOTIDE SEQUENCE [LARGE SCALE GENOMIC DNA]</scope>
    <source>
        <strain evidence="3 4">MPA1U2</strain>
    </source>
</reference>
<gene>
    <name evidence="3" type="ORF">GPDM_12761</name>
</gene>
<dbReference type="AlphaFoldDB" id="E7RJC5"/>
<dbReference type="eggNOG" id="ENOG5031AGU">
    <property type="taxonomic scope" value="Bacteria"/>
</dbReference>
<keyword evidence="2" id="KW-0732">Signal</keyword>
<organism evidence="3 4">
    <name type="scientific">Planococcus donghaensis MPA1U2</name>
    <dbReference type="NCBI Taxonomy" id="933115"/>
    <lineage>
        <taxon>Bacteria</taxon>
        <taxon>Bacillati</taxon>
        <taxon>Bacillota</taxon>
        <taxon>Bacilli</taxon>
        <taxon>Bacillales</taxon>
        <taxon>Caryophanaceae</taxon>
        <taxon>Planococcus</taxon>
    </lineage>
</organism>
<dbReference type="Proteomes" id="UP000003052">
    <property type="component" value="Unassembled WGS sequence"/>
</dbReference>
<sequence length="227" mass="25771">MLKFMSFTLAILLLLTACNSESSEEQQSPEEDSNLIEEGSENAVEEQTDDEETVYIDLSTFFMPDTSTATFLGEGNEYASFTLRTVYMDDQHIATYEDNGGTVMLKVYRVGENAVELVKEQTEFYEDFVASSEELEALQPIRTYLTLPLEVGTVIENWTVTETDATGETPFQKFKNAIVLESEETENAMNKTYFAEGYGEVKREFRMQEEGQEEFVVTSVLESVEIE</sequence>
<dbReference type="PROSITE" id="PS51257">
    <property type="entry name" value="PROKAR_LIPOPROTEIN"/>
    <property type="match status" value="1"/>
</dbReference>
<evidence type="ECO:0000313" key="4">
    <source>
        <dbReference type="Proteomes" id="UP000003052"/>
    </source>
</evidence>
<dbReference type="RefSeq" id="WP_008431904.1">
    <property type="nucleotide sequence ID" value="NZ_AEPB01000043.1"/>
</dbReference>
<accession>E7RJC5</accession>
<proteinExistence type="predicted"/>
<dbReference type="OrthoDB" id="2870421at2"/>
<evidence type="ECO:0000256" key="2">
    <source>
        <dbReference type="SAM" id="SignalP"/>
    </source>
</evidence>
<protein>
    <submittedName>
        <fullName evidence="3">Putative lipoprotein protein</fullName>
    </submittedName>
</protein>
<evidence type="ECO:0000256" key="1">
    <source>
        <dbReference type="SAM" id="MobiDB-lite"/>
    </source>
</evidence>
<evidence type="ECO:0000313" key="3">
    <source>
        <dbReference type="EMBL" id="EGA88894.1"/>
    </source>
</evidence>
<comment type="caution">
    <text evidence="3">The sequence shown here is derived from an EMBL/GenBank/DDBJ whole genome shotgun (WGS) entry which is preliminary data.</text>
</comment>
<feature type="chain" id="PRO_5003223799" evidence="2">
    <location>
        <begin position="23"/>
        <end position="227"/>
    </location>
</feature>
<keyword evidence="3" id="KW-0449">Lipoprotein</keyword>
<dbReference type="EMBL" id="AEPB01000043">
    <property type="protein sequence ID" value="EGA88894.1"/>
    <property type="molecule type" value="Genomic_DNA"/>
</dbReference>
<feature type="region of interest" description="Disordered" evidence="1">
    <location>
        <begin position="22"/>
        <end position="50"/>
    </location>
</feature>
<feature type="signal peptide" evidence="2">
    <location>
        <begin position="1"/>
        <end position="22"/>
    </location>
</feature>